<dbReference type="RefSeq" id="WP_254087547.1">
    <property type="nucleotide sequence ID" value="NZ_JAHESE010000046.1"/>
</dbReference>
<dbReference type="SUPFAM" id="SSF46689">
    <property type="entry name" value="Homeodomain-like"/>
    <property type="match status" value="1"/>
</dbReference>
<evidence type="ECO:0000313" key="6">
    <source>
        <dbReference type="Proteomes" id="UP001319080"/>
    </source>
</evidence>
<organism evidence="5 6">
    <name type="scientific">Dawidia cretensis</name>
    <dbReference type="NCBI Taxonomy" id="2782350"/>
    <lineage>
        <taxon>Bacteria</taxon>
        <taxon>Pseudomonadati</taxon>
        <taxon>Bacteroidota</taxon>
        <taxon>Cytophagia</taxon>
        <taxon>Cytophagales</taxon>
        <taxon>Chryseotaleaceae</taxon>
        <taxon>Dawidia</taxon>
    </lineage>
</organism>
<sequence length="332" mass="37644">MSHPSQPEDSYTDKVKVTEYGQGEIGLSENIHPDSTLVLKYSGPLCYARVREVHVDAASVVNIVIRTKDRVSVQIASSEPLLMFYIVLKGDLQYVTGKGVARTARFHYNLLYQPSLQQDFVLEKNRQYVLLAVHFRPAALQQWAGLHPLYSHFLEQAAHHESSALFHQARAASQALVYAAMNLFRRASVFDLKIMRQVALLNVLRHAVMPLFEPPVPTHPDLKPSDLEKVHTARAYIFDHLDESISVRMLARVAGLNERKLKLGFHTMYQTTIGGFLREERMLRALALLKEKKMPVARVAAAVGYRHAPNFSDAFRRHFGHPPTLCSEISRL</sequence>
<dbReference type="AlphaFoldDB" id="A0AAP2E534"/>
<dbReference type="GO" id="GO:0003700">
    <property type="term" value="F:DNA-binding transcription factor activity"/>
    <property type="evidence" value="ECO:0007669"/>
    <property type="project" value="InterPro"/>
</dbReference>
<comment type="caution">
    <text evidence="5">The sequence shown here is derived from an EMBL/GenBank/DDBJ whole genome shotgun (WGS) entry which is preliminary data.</text>
</comment>
<evidence type="ECO:0000259" key="4">
    <source>
        <dbReference type="PROSITE" id="PS01124"/>
    </source>
</evidence>
<keyword evidence="1" id="KW-0805">Transcription regulation</keyword>
<dbReference type="InterPro" id="IPR018060">
    <property type="entry name" value="HTH_AraC"/>
</dbReference>
<protein>
    <submittedName>
        <fullName evidence="5">AraC family transcriptional regulator</fullName>
    </submittedName>
</protein>
<dbReference type="PROSITE" id="PS00041">
    <property type="entry name" value="HTH_ARAC_FAMILY_1"/>
    <property type="match status" value="1"/>
</dbReference>
<feature type="domain" description="HTH araC/xylS-type" evidence="4">
    <location>
        <begin position="231"/>
        <end position="329"/>
    </location>
</feature>
<accession>A0AAP2E534</accession>
<dbReference type="PANTHER" id="PTHR47893:SF1">
    <property type="entry name" value="REGULATORY PROTEIN PCHR"/>
    <property type="match status" value="1"/>
</dbReference>
<dbReference type="EMBL" id="JAHESE010000046">
    <property type="protein sequence ID" value="MBT1711979.1"/>
    <property type="molecule type" value="Genomic_DNA"/>
</dbReference>
<name>A0AAP2E534_9BACT</name>
<keyword evidence="6" id="KW-1185">Reference proteome</keyword>
<dbReference type="PROSITE" id="PS01124">
    <property type="entry name" value="HTH_ARAC_FAMILY_2"/>
    <property type="match status" value="1"/>
</dbReference>
<evidence type="ECO:0000256" key="2">
    <source>
        <dbReference type="ARBA" id="ARBA00023125"/>
    </source>
</evidence>
<evidence type="ECO:0000313" key="5">
    <source>
        <dbReference type="EMBL" id="MBT1711979.1"/>
    </source>
</evidence>
<gene>
    <name evidence="5" type="ORF">KK062_27295</name>
</gene>
<dbReference type="PANTHER" id="PTHR47893">
    <property type="entry name" value="REGULATORY PROTEIN PCHR"/>
    <property type="match status" value="1"/>
</dbReference>
<evidence type="ECO:0000256" key="1">
    <source>
        <dbReference type="ARBA" id="ARBA00023015"/>
    </source>
</evidence>
<evidence type="ECO:0000256" key="3">
    <source>
        <dbReference type="ARBA" id="ARBA00023163"/>
    </source>
</evidence>
<keyword evidence="2" id="KW-0238">DNA-binding</keyword>
<dbReference type="SMART" id="SM00342">
    <property type="entry name" value="HTH_ARAC"/>
    <property type="match status" value="1"/>
</dbReference>
<dbReference type="InterPro" id="IPR009057">
    <property type="entry name" value="Homeodomain-like_sf"/>
</dbReference>
<keyword evidence="3" id="KW-0804">Transcription</keyword>
<dbReference type="GO" id="GO:0043565">
    <property type="term" value="F:sequence-specific DNA binding"/>
    <property type="evidence" value="ECO:0007669"/>
    <property type="project" value="InterPro"/>
</dbReference>
<dbReference type="Gene3D" id="1.10.10.60">
    <property type="entry name" value="Homeodomain-like"/>
    <property type="match status" value="1"/>
</dbReference>
<dbReference type="Proteomes" id="UP001319080">
    <property type="component" value="Unassembled WGS sequence"/>
</dbReference>
<reference evidence="5 6" key="1">
    <citation type="submission" date="2021-05" db="EMBL/GenBank/DDBJ databases">
        <title>A Polyphasic approach of four new species of the genus Ohtaekwangia: Ohtaekwangia histidinii sp. nov., Ohtaekwangia cretensis sp. nov., Ohtaekwangia indiensis sp. nov., Ohtaekwangia reichenbachii sp. nov. from diverse environment.</title>
        <authorList>
            <person name="Octaviana S."/>
        </authorList>
    </citation>
    <scope>NUCLEOTIDE SEQUENCE [LARGE SCALE GENOMIC DNA]</scope>
    <source>
        <strain evidence="5 6">PWU5</strain>
    </source>
</reference>
<dbReference type="InterPro" id="IPR018062">
    <property type="entry name" value="HTH_AraC-typ_CS"/>
</dbReference>
<dbReference type="Pfam" id="PF12833">
    <property type="entry name" value="HTH_18"/>
    <property type="match status" value="1"/>
</dbReference>
<proteinExistence type="predicted"/>
<dbReference type="InterPro" id="IPR053142">
    <property type="entry name" value="PchR_regulatory_protein"/>
</dbReference>